<organism evidence="1 2">
    <name type="scientific">Aquimarina brevivitae</name>
    <dbReference type="NCBI Taxonomy" id="323412"/>
    <lineage>
        <taxon>Bacteria</taxon>
        <taxon>Pseudomonadati</taxon>
        <taxon>Bacteroidota</taxon>
        <taxon>Flavobacteriia</taxon>
        <taxon>Flavobacteriales</taxon>
        <taxon>Flavobacteriaceae</taxon>
        <taxon>Aquimarina</taxon>
    </lineage>
</organism>
<reference evidence="1 2" key="1">
    <citation type="submission" date="2019-02" db="EMBL/GenBank/DDBJ databases">
        <title>Genomic Encyclopedia of Type Strains, Phase IV (KMG-IV): sequencing the most valuable type-strain genomes for metagenomic binning, comparative biology and taxonomic classification.</title>
        <authorList>
            <person name="Goeker M."/>
        </authorList>
    </citation>
    <scope>NUCLEOTIDE SEQUENCE [LARGE SCALE GENOMIC DNA]</scope>
    <source>
        <strain evidence="1 2">DSM 17196</strain>
    </source>
</reference>
<dbReference type="Proteomes" id="UP000292262">
    <property type="component" value="Unassembled WGS sequence"/>
</dbReference>
<dbReference type="Gene3D" id="3.40.50.720">
    <property type="entry name" value="NAD(P)-binding Rossmann-like Domain"/>
    <property type="match status" value="1"/>
</dbReference>
<accession>A0A4Q7PH23</accession>
<dbReference type="EMBL" id="SGXE01000001">
    <property type="protein sequence ID" value="RZS99080.1"/>
    <property type="molecule type" value="Genomic_DNA"/>
</dbReference>
<name>A0A4Q7PH23_9FLAO</name>
<evidence type="ECO:0000313" key="1">
    <source>
        <dbReference type="EMBL" id="RZS99080.1"/>
    </source>
</evidence>
<evidence type="ECO:0008006" key="3">
    <source>
        <dbReference type="Google" id="ProtNLM"/>
    </source>
</evidence>
<sequence length="219" mass="24710">MPKTAIVLGATGLTGGVLLDKLLQDDRYDKIKLFSRSSVGIENPKIEEHLIDVLRLRDYGDLFTGDDVFCCVGTTKSKSPDKETYHAIDYGIPVSAARLCKTNAIPTLLIISALGANPESTIFYNRTKGEMEKAVLEFEIKNTYILQPALIDSKRQERRIGEFLFIQLMRLINPVLVGRLKKYRSIEPETITDALVWLANNEYPTQRIPSDQIKELVHV</sequence>
<proteinExistence type="predicted"/>
<comment type="caution">
    <text evidence="1">The sequence shown here is derived from an EMBL/GenBank/DDBJ whole genome shotgun (WGS) entry which is preliminary data.</text>
</comment>
<dbReference type="PANTHER" id="PTHR14097">
    <property type="entry name" value="OXIDOREDUCTASE HTATIP2"/>
    <property type="match status" value="1"/>
</dbReference>
<gene>
    <name evidence="1" type="ORF">EV197_0284</name>
</gene>
<dbReference type="InterPro" id="IPR036291">
    <property type="entry name" value="NAD(P)-bd_dom_sf"/>
</dbReference>
<dbReference type="AlphaFoldDB" id="A0A4Q7PH23"/>
<dbReference type="RefSeq" id="WP_130284944.1">
    <property type="nucleotide sequence ID" value="NZ_SGXE01000001.1"/>
</dbReference>
<protein>
    <recommendedName>
        <fullName evidence="3">NAD(P)-binding protein</fullName>
    </recommendedName>
</protein>
<dbReference type="OrthoDB" id="9798632at2"/>
<keyword evidence="2" id="KW-1185">Reference proteome</keyword>
<dbReference type="SUPFAM" id="SSF51735">
    <property type="entry name" value="NAD(P)-binding Rossmann-fold domains"/>
    <property type="match status" value="1"/>
</dbReference>
<dbReference type="PANTHER" id="PTHR14097:SF7">
    <property type="entry name" value="OXIDOREDUCTASE HTATIP2"/>
    <property type="match status" value="1"/>
</dbReference>
<evidence type="ECO:0000313" key="2">
    <source>
        <dbReference type="Proteomes" id="UP000292262"/>
    </source>
</evidence>